<gene>
    <name evidence="1" type="ORF">S12H4_20399</name>
</gene>
<sequence length="108" mass="12205">IEIPRNAIVELIGKLEMKAVEQAYVNASVVAPLNIGQVSTFTRDLLNKFDSEEKLDTLWDVYNVATNINSRQADIGRIIQDNLALTEFMLDEYISDGEEVQMAEEVQE</sequence>
<comment type="caution">
    <text evidence="1">The sequence shown here is derived from an EMBL/GenBank/DDBJ whole genome shotgun (WGS) entry which is preliminary data.</text>
</comment>
<dbReference type="EMBL" id="BARW01010341">
    <property type="protein sequence ID" value="GAI75098.1"/>
    <property type="molecule type" value="Genomic_DNA"/>
</dbReference>
<feature type="non-terminal residue" evidence="1">
    <location>
        <position position="1"/>
    </location>
</feature>
<name>X1R3J3_9ZZZZ</name>
<protein>
    <submittedName>
        <fullName evidence="1">Uncharacterized protein</fullName>
    </submittedName>
</protein>
<proteinExistence type="predicted"/>
<accession>X1R3J3</accession>
<evidence type="ECO:0000313" key="1">
    <source>
        <dbReference type="EMBL" id="GAI75098.1"/>
    </source>
</evidence>
<dbReference type="AlphaFoldDB" id="X1R3J3"/>
<organism evidence="1">
    <name type="scientific">marine sediment metagenome</name>
    <dbReference type="NCBI Taxonomy" id="412755"/>
    <lineage>
        <taxon>unclassified sequences</taxon>
        <taxon>metagenomes</taxon>
        <taxon>ecological metagenomes</taxon>
    </lineage>
</organism>
<reference evidence="1" key="1">
    <citation type="journal article" date="2014" name="Front. Microbiol.">
        <title>High frequency of phylogenetically diverse reductive dehalogenase-homologous genes in deep subseafloor sedimentary metagenomes.</title>
        <authorList>
            <person name="Kawai M."/>
            <person name="Futagami T."/>
            <person name="Toyoda A."/>
            <person name="Takaki Y."/>
            <person name="Nishi S."/>
            <person name="Hori S."/>
            <person name="Arai W."/>
            <person name="Tsubouchi T."/>
            <person name="Morono Y."/>
            <person name="Uchiyama I."/>
            <person name="Ito T."/>
            <person name="Fujiyama A."/>
            <person name="Inagaki F."/>
            <person name="Takami H."/>
        </authorList>
    </citation>
    <scope>NUCLEOTIDE SEQUENCE</scope>
    <source>
        <strain evidence="1">Expedition CK06-06</strain>
    </source>
</reference>